<proteinExistence type="predicted"/>
<accession>A0A835KZQ0</accession>
<keyword evidence="2" id="KW-1185">Reference proteome</keyword>
<protein>
    <submittedName>
        <fullName evidence="1">Uncharacterized protein</fullName>
    </submittedName>
</protein>
<sequence>MLEDQDSAVKFIRHEMPTFTYEDNYQISTPAPVTEPDPVALNIYRNIQYAPLINQNNLKNKNTATDMTSITDVPKSHLEPRVPSQLNSEAMKCYSPEQTAEVLTVSRSPGHNAIYRSLSEPVVKDKKPYKLTSIVRPFAIFHNVEPLTTTLPTFELPSETVAKTFSVKGIANNHYGLNPNNMEVGPGINKIKRQFSPYAKLHRLHLNIARVYSPGQMPPMAPLYPDTYSSKYERSPVHPQGYVPPAYQALPKKTRYIYQEQAKPQDYHFQLP</sequence>
<dbReference type="AlphaFoldDB" id="A0A835KZQ0"/>
<evidence type="ECO:0000313" key="1">
    <source>
        <dbReference type="EMBL" id="KAF9405904.1"/>
    </source>
</evidence>
<organism evidence="1 2">
    <name type="scientific">Spodoptera exigua</name>
    <name type="common">Beet armyworm</name>
    <name type="synonym">Noctua fulgens</name>
    <dbReference type="NCBI Taxonomy" id="7107"/>
    <lineage>
        <taxon>Eukaryota</taxon>
        <taxon>Metazoa</taxon>
        <taxon>Ecdysozoa</taxon>
        <taxon>Arthropoda</taxon>
        <taxon>Hexapoda</taxon>
        <taxon>Insecta</taxon>
        <taxon>Pterygota</taxon>
        <taxon>Neoptera</taxon>
        <taxon>Endopterygota</taxon>
        <taxon>Lepidoptera</taxon>
        <taxon>Glossata</taxon>
        <taxon>Ditrysia</taxon>
        <taxon>Noctuoidea</taxon>
        <taxon>Noctuidae</taxon>
        <taxon>Amphipyrinae</taxon>
        <taxon>Spodoptera</taxon>
    </lineage>
</organism>
<gene>
    <name evidence="1" type="ORF">HW555_013530</name>
</gene>
<dbReference type="Proteomes" id="UP000648187">
    <property type="component" value="Unassembled WGS sequence"/>
</dbReference>
<reference evidence="1" key="1">
    <citation type="submission" date="2020-08" db="EMBL/GenBank/DDBJ databases">
        <title>Spodoptera exigua strain:BAW_Kor-Di-RS1 Genome sequencing and assembly.</title>
        <authorList>
            <person name="Kim J."/>
            <person name="Nam H.Y."/>
            <person name="Kwon M."/>
            <person name="Choi J.H."/>
            <person name="Cho S.R."/>
            <person name="Kim G.-H."/>
        </authorList>
    </citation>
    <scope>NUCLEOTIDE SEQUENCE</scope>
    <source>
        <strain evidence="1">BAW_Kor-Di-RS1</strain>
        <tissue evidence="1">Whole-body</tissue>
    </source>
</reference>
<dbReference type="EMBL" id="JACKWZ010000664">
    <property type="protein sequence ID" value="KAF9405904.1"/>
    <property type="molecule type" value="Genomic_DNA"/>
</dbReference>
<name>A0A835KZQ0_SPOEX</name>
<evidence type="ECO:0000313" key="2">
    <source>
        <dbReference type="Proteomes" id="UP000648187"/>
    </source>
</evidence>
<comment type="caution">
    <text evidence="1">The sequence shown here is derived from an EMBL/GenBank/DDBJ whole genome shotgun (WGS) entry which is preliminary data.</text>
</comment>